<dbReference type="Proteomes" id="UP001281147">
    <property type="component" value="Unassembled WGS sequence"/>
</dbReference>
<dbReference type="EMBL" id="JAUTXU010000003">
    <property type="protein sequence ID" value="KAK3725169.1"/>
    <property type="molecule type" value="Genomic_DNA"/>
</dbReference>
<keyword evidence="2" id="KW-1185">Reference proteome</keyword>
<proteinExistence type="predicted"/>
<comment type="caution">
    <text evidence="1">The sequence shown here is derived from an EMBL/GenBank/DDBJ whole genome shotgun (WGS) entry which is preliminary data.</text>
</comment>
<protein>
    <submittedName>
        <fullName evidence="1">Uncharacterized protein</fullName>
    </submittedName>
</protein>
<reference evidence="1" key="1">
    <citation type="submission" date="2023-07" db="EMBL/GenBank/DDBJ databases">
        <title>Black Yeasts Isolated from many extreme environments.</title>
        <authorList>
            <person name="Coleine C."/>
            <person name="Stajich J.E."/>
            <person name="Selbmann L."/>
        </authorList>
    </citation>
    <scope>NUCLEOTIDE SEQUENCE</scope>
    <source>
        <strain evidence="1">CCFEE 5714</strain>
    </source>
</reference>
<organism evidence="1 2">
    <name type="scientific">Vermiconidia calcicola</name>
    <dbReference type="NCBI Taxonomy" id="1690605"/>
    <lineage>
        <taxon>Eukaryota</taxon>
        <taxon>Fungi</taxon>
        <taxon>Dikarya</taxon>
        <taxon>Ascomycota</taxon>
        <taxon>Pezizomycotina</taxon>
        <taxon>Dothideomycetes</taxon>
        <taxon>Dothideomycetidae</taxon>
        <taxon>Mycosphaerellales</taxon>
        <taxon>Extremaceae</taxon>
        <taxon>Vermiconidia</taxon>
    </lineage>
</organism>
<accession>A0ACC3NZR4</accession>
<evidence type="ECO:0000313" key="2">
    <source>
        <dbReference type="Proteomes" id="UP001281147"/>
    </source>
</evidence>
<evidence type="ECO:0000313" key="1">
    <source>
        <dbReference type="EMBL" id="KAK3725169.1"/>
    </source>
</evidence>
<gene>
    <name evidence="1" type="ORF">LTR37_000680</name>
</gene>
<sequence>MPSWARDSVMSLESATVTVAELAREHRSLAEIITALMNHDMISTDVLDGGHNAALAVAFALLGWLSMLYEPEIMRVSSDQIAISDVLDGYRSSAYFKLTQRSPDRRRKLPELLLSFGLMLRKEDVFTSEDGEDAGAIEQIAVVTPGGLNASTLTSLACLKVQWVDVIAPHLELDQATNTLFLYRYPSFCLANLPPENDGDARGMIHR</sequence>
<name>A0ACC3NZR4_9PEZI</name>